<gene>
    <name evidence="1" type="ORF">KM029_11670</name>
</gene>
<dbReference type="RefSeq" id="WP_144073452.1">
    <property type="nucleotide sequence ID" value="NZ_CP076128.1"/>
</dbReference>
<name>A0ABX8GSV6_9BACT</name>
<sequence>MKKILLIIIISFTSTLYSFADDIYNYKRMHSSYVCSDDIISKGDPSSIYIKVTKGMHKIKTVNAGGVDVTIFEGNGNTLIFAKEINKYGWIAFKSSSNINMGNALRELVINIYNLE</sequence>
<keyword evidence="2" id="KW-1185">Reference proteome</keyword>
<accession>A0ABX8GSV6</accession>
<evidence type="ECO:0000313" key="1">
    <source>
        <dbReference type="EMBL" id="QWG06020.1"/>
    </source>
</evidence>
<dbReference type="Proteomes" id="UP000682802">
    <property type="component" value="Chromosome 1"/>
</dbReference>
<evidence type="ECO:0008006" key="3">
    <source>
        <dbReference type="Google" id="ProtNLM"/>
    </source>
</evidence>
<dbReference type="EMBL" id="CP076128">
    <property type="protein sequence ID" value="QWG06020.1"/>
    <property type="molecule type" value="Genomic_DNA"/>
</dbReference>
<reference evidence="1 2" key="1">
    <citation type="submission" date="2021-05" db="EMBL/GenBank/DDBJ databases">
        <title>Comparative genomic studies on the polysaccharide-degrading batcterial strains of the Flammeovirga genus.</title>
        <authorList>
            <person name="Zewei F."/>
            <person name="Zheng Z."/>
            <person name="Yu L."/>
            <person name="Ruyue G."/>
            <person name="Yanhong M."/>
            <person name="Yuanyuan C."/>
            <person name="Jingyan G."/>
            <person name="Wenjun H."/>
        </authorList>
    </citation>
    <scope>NUCLEOTIDE SEQUENCE [LARGE SCALE GENOMIC DNA]</scope>
    <source>
        <strain evidence="1 2">YS10</strain>
    </source>
</reference>
<proteinExistence type="predicted"/>
<protein>
    <recommendedName>
        <fullName evidence="3">SH3 domain-containing protein</fullName>
    </recommendedName>
</protein>
<organism evidence="1 2">
    <name type="scientific">Flammeovirga kamogawensis</name>
    <dbReference type="NCBI Taxonomy" id="373891"/>
    <lineage>
        <taxon>Bacteria</taxon>
        <taxon>Pseudomonadati</taxon>
        <taxon>Bacteroidota</taxon>
        <taxon>Cytophagia</taxon>
        <taxon>Cytophagales</taxon>
        <taxon>Flammeovirgaceae</taxon>
        <taxon>Flammeovirga</taxon>
    </lineage>
</organism>
<evidence type="ECO:0000313" key="2">
    <source>
        <dbReference type="Proteomes" id="UP000682802"/>
    </source>
</evidence>